<dbReference type="KEGG" id="barh:WN72_05050"/>
<dbReference type="EMBL" id="CP030050">
    <property type="protein sequence ID" value="QOZ65862.1"/>
    <property type="molecule type" value="Genomic_DNA"/>
</dbReference>
<name>A0AAE7NI89_9BRAD</name>
<dbReference type="AlphaFoldDB" id="A0AAE7NI89"/>
<dbReference type="Proteomes" id="UP000594015">
    <property type="component" value="Chromosome"/>
</dbReference>
<reference evidence="1 2" key="1">
    <citation type="submission" date="2018-06" db="EMBL/GenBank/DDBJ databases">
        <title>Comparative genomics of Bradyrhizobium nodulating Arachidis hypogaea.</title>
        <authorList>
            <person name="Li Y."/>
        </authorList>
    </citation>
    <scope>NUCLEOTIDE SEQUENCE [LARGE SCALE GENOMIC DNA]</scope>
    <source>
        <strain evidence="1 2">CCBAU 051107</strain>
    </source>
</reference>
<organism evidence="1 2">
    <name type="scientific">Bradyrhizobium arachidis</name>
    <dbReference type="NCBI Taxonomy" id="858423"/>
    <lineage>
        <taxon>Bacteria</taxon>
        <taxon>Pseudomonadati</taxon>
        <taxon>Pseudomonadota</taxon>
        <taxon>Alphaproteobacteria</taxon>
        <taxon>Hyphomicrobiales</taxon>
        <taxon>Nitrobacteraceae</taxon>
        <taxon>Bradyrhizobium</taxon>
    </lineage>
</organism>
<sequence length="66" mass="7817">MLKRRRIRSDKTFEERLGEESVQLRKRAETLPQGLERDHVLRKARQCETGSHMTDWLRSSGLQPPD</sequence>
<protein>
    <submittedName>
        <fullName evidence="1">Uncharacterized protein</fullName>
    </submittedName>
</protein>
<gene>
    <name evidence="1" type="ORF">WN72_05050</name>
</gene>
<evidence type="ECO:0000313" key="2">
    <source>
        <dbReference type="Proteomes" id="UP000594015"/>
    </source>
</evidence>
<evidence type="ECO:0000313" key="1">
    <source>
        <dbReference type="EMBL" id="QOZ65862.1"/>
    </source>
</evidence>
<accession>A0AAE7NI89</accession>
<proteinExistence type="predicted"/>